<evidence type="ECO:0000256" key="1">
    <source>
        <dbReference type="ARBA" id="ARBA00013860"/>
    </source>
</evidence>
<dbReference type="InterPro" id="IPR007159">
    <property type="entry name" value="SpoVT-AbrB_dom"/>
</dbReference>
<keyword evidence="6 7" id="KW-0804">Transcription</keyword>
<evidence type="ECO:0000313" key="9">
    <source>
        <dbReference type="EMBL" id="GAP41739.1"/>
    </source>
</evidence>
<keyword evidence="3" id="KW-0677">Repeat</keyword>
<reference evidence="9" key="1">
    <citation type="journal article" date="2015" name="Genome Announc.">
        <title>Draft Genome Sequence of Anaerolineae Strain TC1, a Novel Isolate from a Methanogenic Wastewater Treatment System.</title>
        <authorList>
            <person name="Matsuura N."/>
            <person name="Tourlousse D.M."/>
            <person name="Sun L."/>
            <person name="Toyonaga M."/>
            <person name="Kuroda K."/>
            <person name="Ohashi A."/>
            <person name="Cruz R."/>
            <person name="Yamaguchi T."/>
            <person name="Sekiguchi Y."/>
        </authorList>
    </citation>
    <scope>NUCLEOTIDE SEQUENCE [LARGE SCALE GENOMIC DNA]</scope>
    <source>
        <strain evidence="9">TC1</strain>
    </source>
</reference>
<evidence type="ECO:0000313" key="10">
    <source>
        <dbReference type="Proteomes" id="UP000053370"/>
    </source>
</evidence>
<name>A0A0S7BTD8_9CHLR</name>
<dbReference type="InterPro" id="IPR038619">
    <property type="entry name" value="MraZ_sf"/>
</dbReference>
<dbReference type="InterPro" id="IPR037914">
    <property type="entry name" value="SpoVT-AbrB_sf"/>
</dbReference>
<proteinExistence type="inferred from homology"/>
<evidence type="ECO:0000256" key="6">
    <source>
        <dbReference type="ARBA" id="ARBA00023163"/>
    </source>
</evidence>
<gene>
    <name evidence="7" type="primary">mraZ</name>
    <name evidence="9" type="ORF">ATC1_131735</name>
</gene>
<evidence type="ECO:0000256" key="7">
    <source>
        <dbReference type="HAMAP-Rule" id="MF_01008"/>
    </source>
</evidence>
<evidence type="ECO:0000256" key="3">
    <source>
        <dbReference type="ARBA" id="ARBA00022737"/>
    </source>
</evidence>
<keyword evidence="9" id="KW-0489">Methyltransferase</keyword>
<dbReference type="GO" id="GO:2000143">
    <property type="term" value="P:negative regulation of DNA-templated transcription initiation"/>
    <property type="evidence" value="ECO:0007669"/>
    <property type="project" value="TreeGrafter"/>
</dbReference>
<keyword evidence="4 7" id="KW-0805">Transcription regulation</keyword>
<dbReference type="STRING" id="1678840.ATC1_131735"/>
<dbReference type="AlphaFoldDB" id="A0A0S7BTD8"/>
<accession>A0A0S7BTD8</accession>
<protein>
    <recommendedName>
        <fullName evidence="1 7">Transcriptional regulator MraZ</fullName>
    </recommendedName>
</protein>
<evidence type="ECO:0000256" key="4">
    <source>
        <dbReference type="ARBA" id="ARBA00023015"/>
    </source>
</evidence>
<comment type="subcellular location">
    <subcellularLocation>
        <location evidence="7">Cytoplasm</location>
        <location evidence="7">Nucleoid</location>
    </subcellularLocation>
</comment>
<dbReference type="InterPro" id="IPR035642">
    <property type="entry name" value="MraZ_N"/>
</dbReference>
<dbReference type="InterPro" id="IPR003444">
    <property type="entry name" value="MraZ"/>
</dbReference>
<evidence type="ECO:0000259" key="8">
    <source>
        <dbReference type="PROSITE" id="PS51740"/>
    </source>
</evidence>
<dbReference type="Gene3D" id="3.40.1550.20">
    <property type="entry name" value="Transcriptional regulator MraZ domain"/>
    <property type="match status" value="1"/>
</dbReference>
<feature type="domain" description="SpoVT-AbrB" evidence="8">
    <location>
        <begin position="5"/>
        <end position="47"/>
    </location>
</feature>
<dbReference type="PROSITE" id="PS51740">
    <property type="entry name" value="SPOVT_ABRB"/>
    <property type="match status" value="2"/>
</dbReference>
<evidence type="ECO:0000256" key="5">
    <source>
        <dbReference type="ARBA" id="ARBA00023125"/>
    </source>
</evidence>
<dbReference type="Pfam" id="PF02381">
    <property type="entry name" value="MraZ"/>
    <property type="match status" value="2"/>
</dbReference>
<keyword evidence="10" id="KW-1185">Reference proteome</keyword>
<dbReference type="SUPFAM" id="SSF89447">
    <property type="entry name" value="AbrB/MazE/MraZ-like"/>
    <property type="match status" value="1"/>
</dbReference>
<keyword evidence="9" id="KW-0808">Transferase</keyword>
<dbReference type="GO" id="GO:0003700">
    <property type="term" value="F:DNA-binding transcription factor activity"/>
    <property type="evidence" value="ECO:0007669"/>
    <property type="project" value="UniProtKB-UniRule"/>
</dbReference>
<dbReference type="GO" id="GO:0032259">
    <property type="term" value="P:methylation"/>
    <property type="evidence" value="ECO:0007669"/>
    <property type="project" value="UniProtKB-KW"/>
</dbReference>
<dbReference type="InterPro" id="IPR035644">
    <property type="entry name" value="MraZ_C"/>
</dbReference>
<organism evidence="9">
    <name type="scientific">Flexilinea flocculi</name>
    <dbReference type="NCBI Taxonomy" id="1678840"/>
    <lineage>
        <taxon>Bacteria</taxon>
        <taxon>Bacillati</taxon>
        <taxon>Chloroflexota</taxon>
        <taxon>Anaerolineae</taxon>
        <taxon>Anaerolineales</taxon>
        <taxon>Anaerolineaceae</taxon>
        <taxon>Flexilinea</taxon>
    </lineage>
</organism>
<dbReference type="RefSeq" id="WP_062283562.1">
    <property type="nucleotide sequence ID" value="NZ_DF968181.1"/>
</dbReference>
<dbReference type="GO" id="GO:0009295">
    <property type="term" value="C:nucleoid"/>
    <property type="evidence" value="ECO:0007669"/>
    <property type="project" value="UniProtKB-SubCell"/>
</dbReference>
<keyword evidence="2 7" id="KW-0963">Cytoplasm</keyword>
<dbReference type="HAMAP" id="MF_01008">
    <property type="entry name" value="MraZ"/>
    <property type="match status" value="1"/>
</dbReference>
<dbReference type="Proteomes" id="UP000053370">
    <property type="component" value="Unassembled WGS sequence"/>
</dbReference>
<dbReference type="GO" id="GO:0000976">
    <property type="term" value="F:transcription cis-regulatory region binding"/>
    <property type="evidence" value="ECO:0007669"/>
    <property type="project" value="TreeGrafter"/>
</dbReference>
<dbReference type="GO" id="GO:0008168">
    <property type="term" value="F:methyltransferase activity"/>
    <property type="evidence" value="ECO:0007669"/>
    <property type="project" value="UniProtKB-KW"/>
</dbReference>
<dbReference type="InterPro" id="IPR020603">
    <property type="entry name" value="MraZ_dom"/>
</dbReference>
<dbReference type="PANTHER" id="PTHR34701:SF1">
    <property type="entry name" value="TRANSCRIPTIONAL REGULATOR MRAZ"/>
    <property type="match status" value="1"/>
</dbReference>
<dbReference type="CDD" id="cd16320">
    <property type="entry name" value="MraZ_N"/>
    <property type="match status" value="1"/>
</dbReference>
<comment type="subunit">
    <text evidence="7">Forms oligomers.</text>
</comment>
<dbReference type="PANTHER" id="PTHR34701">
    <property type="entry name" value="TRANSCRIPTIONAL REGULATOR MRAZ"/>
    <property type="match status" value="1"/>
</dbReference>
<comment type="similarity">
    <text evidence="7">Belongs to the MraZ family.</text>
</comment>
<dbReference type="EMBL" id="DF968181">
    <property type="protein sequence ID" value="GAP41739.1"/>
    <property type="molecule type" value="Genomic_DNA"/>
</dbReference>
<keyword evidence="5 7" id="KW-0238">DNA-binding</keyword>
<sequence length="146" mass="17108">MFTGIYEHTIDKKGRTSLPARFRSLLIEGAYISVGLDKNLVIYSIPFFEKMANDVSDFSLADPVARKYRRRMFNKAELIEFDANGRFLLPTYLRDEFNFQDGDKIIFAGSSDYIEIWTEEEWKKAEIEAFHDEKISEDFANLLNNR</sequence>
<dbReference type="CDD" id="cd16321">
    <property type="entry name" value="MraZ_C"/>
    <property type="match status" value="1"/>
</dbReference>
<dbReference type="GO" id="GO:0005737">
    <property type="term" value="C:cytoplasm"/>
    <property type="evidence" value="ECO:0007669"/>
    <property type="project" value="UniProtKB-UniRule"/>
</dbReference>
<dbReference type="OrthoDB" id="9807753at2"/>
<feature type="domain" description="SpoVT-AbrB" evidence="8">
    <location>
        <begin position="76"/>
        <end position="121"/>
    </location>
</feature>
<evidence type="ECO:0000256" key="2">
    <source>
        <dbReference type="ARBA" id="ARBA00022490"/>
    </source>
</evidence>